<proteinExistence type="predicted"/>
<keyword evidence="1" id="KW-0812">Transmembrane</keyword>
<reference evidence="2 3" key="1">
    <citation type="submission" date="2015-10" db="EMBL/GenBank/DDBJ databases">
        <title>Full genome of DAOMC 229536 Phialocephala scopiformis, a fungal endophyte of spruce producing the potent anti-insectan compound rugulosin.</title>
        <authorList>
            <consortium name="DOE Joint Genome Institute"/>
            <person name="Walker A.K."/>
            <person name="Frasz S.L."/>
            <person name="Seifert K.A."/>
            <person name="Miller J.D."/>
            <person name="Mondo S.J."/>
            <person name="Labutti K."/>
            <person name="Lipzen A."/>
            <person name="Dockter R."/>
            <person name="Kennedy M."/>
            <person name="Grigoriev I.V."/>
            <person name="Spatafora J.W."/>
        </authorList>
    </citation>
    <scope>NUCLEOTIDE SEQUENCE [LARGE SCALE GENOMIC DNA]</scope>
    <source>
        <strain evidence="2 3">CBS 120377</strain>
    </source>
</reference>
<evidence type="ECO:0000313" key="3">
    <source>
        <dbReference type="Proteomes" id="UP000070700"/>
    </source>
</evidence>
<keyword evidence="1" id="KW-1133">Transmembrane helix</keyword>
<dbReference type="GeneID" id="28823438"/>
<dbReference type="InParanoid" id="A0A132B4E3"/>
<gene>
    <name evidence="2" type="ORF">LY89DRAFT_677915</name>
</gene>
<dbReference type="EMBL" id="KQ947440">
    <property type="protein sequence ID" value="KUJ07295.1"/>
    <property type="molecule type" value="Genomic_DNA"/>
</dbReference>
<name>A0A132B4E3_MOLSC</name>
<sequence>MSNSKLLTPNLDSYATNSIAKSVSMSRGFHTGSGATSLWKTLSTTAASGAVPRPRTNHSEDAMLSLVLLCSLASSEVPLDLISRGASPRRRWNAHGGIEEKDALYIALSSALVDLLSSIAKLDNALCELVSLSAISKSSDETYMVNRAVQARVSDSLPPELHSFWRLQALVVAYRSIPWKYLELGPFGVRELFIPHLRHTLQGVRNHDHLIAQATAMTLCGFIIILILLEP</sequence>
<organism evidence="2 3">
    <name type="scientific">Mollisia scopiformis</name>
    <name type="common">Conifer needle endophyte fungus</name>
    <name type="synonym">Phialocephala scopiformis</name>
    <dbReference type="NCBI Taxonomy" id="149040"/>
    <lineage>
        <taxon>Eukaryota</taxon>
        <taxon>Fungi</taxon>
        <taxon>Dikarya</taxon>
        <taxon>Ascomycota</taxon>
        <taxon>Pezizomycotina</taxon>
        <taxon>Leotiomycetes</taxon>
        <taxon>Helotiales</taxon>
        <taxon>Mollisiaceae</taxon>
        <taxon>Mollisia</taxon>
    </lineage>
</organism>
<feature type="transmembrane region" description="Helical" evidence="1">
    <location>
        <begin position="210"/>
        <end position="229"/>
    </location>
</feature>
<keyword evidence="1" id="KW-0472">Membrane</keyword>
<dbReference type="OrthoDB" id="4173893at2759"/>
<accession>A0A132B4E3</accession>
<dbReference type="KEGG" id="psco:LY89DRAFT_677915"/>
<evidence type="ECO:0000256" key="1">
    <source>
        <dbReference type="SAM" id="Phobius"/>
    </source>
</evidence>
<keyword evidence="3" id="KW-1185">Reference proteome</keyword>
<evidence type="ECO:0000313" key="2">
    <source>
        <dbReference type="EMBL" id="KUJ07295.1"/>
    </source>
</evidence>
<protein>
    <submittedName>
        <fullName evidence="2">Uncharacterized protein</fullName>
    </submittedName>
</protein>
<dbReference type="AlphaFoldDB" id="A0A132B4E3"/>
<dbReference type="Proteomes" id="UP000070700">
    <property type="component" value="Unassembled WGS sequence"/>
</dbReference>
<dbReference type="RefSeq" id="XP_018061650.1">
    <property type="nucleotide sequence ID" value="XM_018213712.1"/>
</dbReference>